<sequence>MPGRALLHRARGRTLRLGLGRSPSRRSGRAGQRTRTRGRDREGWTASVARSIRPASRRPPLTATSGDRLRCAAVVQPATQHESPMYAVSAPFFVVAFPRVSSRFHPVRGHTGSEGDTARGGGSRDSSLTQPNLDTRSVCAVDLGHAVSSPAAAELACVPGTNGGRSSVKLMKAGERGVYALVYLNQSV</sequence>
<organism evidence="2 3">
    <name type="scientific">Sorghum bicolor</name>
    <name type="common">Sorghum</name>
    <name type="synonym">Sorghum vulgare</name>
    <dbReference type="NCBI Taxonomy" id="4558"/>
    <lineage>
        <taxon>Eukaryota</taxon>
        <taxon>Viridiplantae</taxon>
        <taxon>Streptophyta</taxon>
        <taxon>Embryophyta</taxon>
        <taxon>Tracheophyta</taxon>
        <taxon>Spermatophyta</taxon>
        <taxon>Magnoliopsida</taxon>
        <taxon>Liliopsida</taxon>
        <taxon>Poales</taxon>
        <taxon>Poaceae</taxon>
        <taxon>PACMAD clade</taxon>
        <taxon>Panicoideae</taxon>
        <taxon>Andropogonodae</taxon>
        <taxon>Andropogoneae</taxon>
        <taxon>Sorghinae</taxon>
        <taxon>Sorghum</taxon>
    </lineage>
</organism>
<reference evidence="2" key="2">
    <citation type="submission" date="2020-10" db="EMBL/GenBank/DDBJ databases">
        <authorList>
            <person name="Cooper E.A."/>
            <person name="Brenton Z.W."/>
            <person name="Flinn B.S."/>
            <person name="Jenkins J."/>
            <person name="Shu S."/>
            <person name="Flowers D."/>
            <person name="Luo F."/>
            <person name="Wang Y."/>
            <person name="Xia P."/>
            <person name="Barry K."/>
            <person name="Daum C."/>
            <person name="Lipzen A."/>
            <person name="Yoshinaga Y."/>
            <person name="Schmutz J."/>
            <person name="Saski C."/>
            <person name="Vermerris W."/>
            <person name="Kresovich S."/>
        </authorList>
    </citation>
    <scope>NUCLEOTIDE SEQUENCE</scope>
</reference>
<gene>
    <name evidence="2" type="ORF">BDA96_01G545600</name>
</gene>
<dbReference type="AlphaFoldDB" id="A0A921S7M8"/>
<feature type="region of interest" description="Disordered" evidence="1">
    <location>
        <begin position="18"/>
        <end position="64"/>
    </location>
</feature>
<feature type="region of interest" description="Disordered" evidence="1">
    <location>
        <begin position="104"/>
        <end position="131"/>
    </location>
</feature>
<comment type="caution">
    <text evidence="2">The sequence shown here is derived from an EMBL/GenBank/DDBJ whole genome shotgun (WGS) entry which is preliminary data.</text>
</comment>
<evidence type="ECO:0000256" key="1">
    <source>
        <dbReference type="SAM" id="MobiDB-lite"/>
    </source>
</evidence>
<dbReference type="EMBL" id="CM027680">
    <property type="protein sequence ID" value="KAG0552874.1"/>
    <property type="molecule type" value="Genomic_DNA"/>
</dbReference>
<name>A0A921S7M8_SORBI</name>
<reference evidence="2" key="1">
    <citation type="journal article" date="2019" name="BMC Genomics">
        <title>A new reference genome for Sorghum bicolor reveals high levels of sequence similarity between sweet and grain genotypes: implications for the genetics of sugar metabolism.</title>
        <authorList>
            <person name="Cooper E.A."/>
            <person name="Brenton Z.W."/>
            <person name="Flinn B.S."/>
            <person name="Jenkins J."/>
            <person name="Shu S."/>
            <person name="Flowers D."/>
            <person name="Luo F."/>
            <person name="Wang Y."/>
            <person name="Xia P."/>
            <person name="Barry K."/>
            <person name="Daum C."/>
            <person name="Lipzen A."/>
            <person name="Yoshinaga Y."/>
            <person name="Schmutz J."/>
            <person name="Saski C."/>
            <person name="Vermerris W."/>
            <person name="Kresovich S."/>
        </authorList>
    </citation>
    <scope>NUCLEOTIDE SEQUENCE</scope>
</reference>
<protein>
    <submittedName>
        <fullName evidence="2">Uncharacterized protein</fullName>
    </submittedName>
</protein>
<evidence type="ECO:0000313" key="3">
    <source>
        <dbReference type="Proteomes" id="UP000807115"/>
    </source>
</evidence>
<feature type="compositionally biased region" description="Low complexity" evidence="1">
    <location>
        <begin position="44"/>
        <end position="60"/>
    </location>
</feature>
<accession>A0A921S7M8</accession>
<proteinExistence type="predicted"/>
<dbReference type="Proteomes" id="UP000807115">
    <property type="component" value="Chromosome 1"/>
</dbReference>
<evidence type="ECO:0000313" key="2">
    <source>
        <dbReference type="EMBL" id="KAG0552874.1"/>
    </source>
</evidence>
<feature type="compositionally biased region" description="Basic residues" evidence="1">
    <location>
        <begin position="23"/>
        <end position="36"/>
    </location>
</feature>